<proteinExistence type="predicted"/>
<feature type="chain" id="PRO_5046431072" evidence="1">
    <location>
        <begin position="26"/>
        <end position="357"/>
    </location>
</feature>
<keyword evidence="1" id="KW-0732">Signal</keyword>
<dbReference type="Proteomes" id="UP001169006">
    <property type="component" value="Unassembled WGS sequence"/>
</dbReference>
<dbReference type="RefSeq" id="WP_302079723.1">
    <property type="nucleotide sequence ID" value="NZ_JAUKWQ010000015.1"/>
</dbReference>
<feature type="signal peptide" evidence="1">
    <location>
        <begin position="1"/>
        <end position="25"/>
    </location>
</feature>
<dbReference type="InterPro" id="IPR002818">
    <property type="entry name" value="DJ-1/PfpI"/>
</dbReference>
<feature type="domain" description="DJ-1/PfpI" evidence="2">
    <location>
        <begin position="44"/>
        <end position="206"/>
    </location>
</feature>
<gene>
    <name evidence="3" type="ORF">Q2T52_25395</name>
</gene>
<dbReference type="PANTHER" id="PTHR43130:SF3">
    <property type="entry name" value="HTH-TYPE TRANSCRIPTIONAL REGULATOR RV1931C"/>
    <property type="match status" value="1"/>
</dbReference>
<sequence>MRDLFRKACLLPFMILFTHVTAALAEPIQLPPVKAGRARPIVAIVADNAGTETTDLMVPYGILKTAEVADVIIVSSNAGKVSLMPALTVEPDLTMDVFDRIHPEGADLVIVPAMHDNKNETIVGWVRAQANKGAFVGAICEGAWIAARAGLLDGRHATTHWYAFDKISTKFPKTQWVRDRRYVVDANVMTTTGVSASIPATLALVEAIGGRAKAKATAAQFGFANWNATHDSERFHLKAGNVGLVIANYLSFWEHETLAIPVTDGFDEIALALSADAWSRTYRSQAITVSAKSNVASKHGLTLVPDKLLKTYNSRSYLDQAGISALSLDLTLQKIAARYGQKTADLVSLQIEYAGGE</sequence>
<protein>
    <submittedName>
        <fullName evidence="3">DJ-1/PfpI family protein</fullName>
    </submittedName>
</protein>
<evidence type="ECO:0000313" key="4">
    <source>
        <dbReference type="Proteomes" id="UP001169006"/>
    </source>
</evidence>
<evidence type="ECO:0000259" key="2">
    <source>
        <dbReference type="Pfam" id="PF01965"/>
    </source>
</evidence>
<dbReference type="InterPro" id="IPR029062">
    <property type="entry name" value="Class_I_gatase-like"/>
</dbReference>
<dbReference type="Pfam" id="PF01965">
    <property type="entry name" value="DJ-1_PfpI"/>
    <property type="match status" value="1"/>
</dbReference>
<organism evidence="3 4">
    <name type="scientific">Rhizobium oryzicola</name>
    <dbReference type="NCBI Taxonomy" id="1232668"/>
    <lineage>
        <taxon>Bacteria</taxon>
        <taxon>Pseudomonadati</taxon>
        <taxon>Pseudomonadota</taxon>
        <taxon>Alphaproteobacteria</taxon>
        <taxon>Hyphomicrobiales</taxon>
        <taxon>Rhizobiaceae</taxon>
        <taxon>Rhizobium/Agrobacterium group</taxon>
        <taxon>Rhizobium</taxon>
    </lineage>
</organism>
<evidence type="ECO:0000256" key="1">
    <source>
        <dbReference type="SAM" id="SignalP"/>
    </source>
</evidence>
<dbReference type="EMBL" id="JAUKWQ010000015">
    <property type="protein sequence ID" value="MDO1585439.1"/>
    <property type="molecule type" value="Genomic_DNA"/>
</dbReference>
<dbReference type="SUPFAM" id="SSF52317">
    <property type="entry name" value="Class I glutamine amidotransferase-like"/>
    <property type="match status" value="1"/>
</dbReference>
<dbReference type="PANTHER" id="PTHR43130">
    <property type="entry name" value="ARAC-FAMILY TRANSCRIPTIONAL REGULATOR"/>
    <property type="match status" value="1"/>
</dbReference>
<keyword evidence="4" id="KW-1185">Reference proteome</keyword>
<reference evidence="3" key="2">
    <citation type="submission" date="2023-07" db="EMBL/GenBank/DDBJ databases">
        <authorList>
            <person name="Sun H."/>
        </authorList>
    </citation>
    <scope>NUCLEOTIDE SEQUENCE</scope>
    <source>
        <strain evidence="3">05753</strain>
    </source>
</reference>
<accession>A0ABT8T4U8</accession>
<evidence type="ECO:0000313" key="3">
    <source>
        <dbReference type="EMBL" id="MDO1585439.1"/>
    </source>
</evidence>
<name>A0ABT8T4U8_9HYPH</name>
<comment type="caution">
    <text evidence="3">The sequence shown here is derived from an EMBL/GenBank/DDBJ whole genome shotgun (WGS) entry which is preliminary data.</text>
</comment>
<dbReference type="Gene3D" id="3.40.50.880">
    <property type="match status" value="1"/>
</dbReference>
<dbReference type="InterPro" id="IPR052158">
    <property type="entry name" value="INH-QAR"/>
</dbReference>
<reference evidence="3" key="1">
    <citation type="journal article" date="2015" name="Int. J. Syst. Evol. Microbiol.">
        <title>Rhizobium oryzicola sp. nov., potential plant-growth-promoting endophytic bacteria isolated from rice roots.</title>
        <authorList>
            <person name="Zhang X.X."/>
            <person name="Gao J.S."/>
            <person name="Cao Y.H."/>
            <person name="Sheirdil R.A."/>
            <person name="Wang X.C."/>
            <person name="Zhang L."/>
        </authorList>
    </citation>
    <scope>NUCLEOTIDE SEQUENCE</scope>
    <source>
        <strain evidence="3">05753</strain>
    </source>
</reference>